<evidence type="ECO:0000313" key="2">
    <source>
        <dbReference type="Proteomes" id="UP000001261"/>
    </source>
</evidence>
<reference evidence="2" key="1">
    <citation type="journal article" date="2009" name="Genome Res.">
        <title>Comparative genomic analyses of the human fungal pathogens Coccidioides and their relatives.</title>
        <authorList>
            <person name="Sharpton T.J."/>
            <person name="Stajich J.E."/>
            <person name="Rounsley S.D."/>
            <person name="Gardner M.J."/>
            <person name="Wortman J.R."/>
            <person name="Jordar V.S."/>
            <person name="Maiti R."/>
            <person name="Kodira C.D."/>
            <person name="Neafsey D.E."/>
            <person name="Zeng Q."/>
            <person name="Hung C.-Y."/>
            <person name="McMahan C."/>
            <person name="Muszewska A."/>
            <person name="Grynberg M."/>
            <person name="Mandel M.A."/>
            <person name="Kellner E.M."/>
            <person name="Barker B.M."/>
            <person name="Galgiani J.N."/>
            <person name="Orbach M.J."/>
            <person name="Kirkland T.N."/>
            <person name="Cole G.T."/>
            <person name="Henn M.R."/>
            <person name="Birren B.W."/>
            <person name="Taylor J.W."/>
        </authorList>
    </citation>
    <scope>NUCLEOTIDE SEQUENCE [LARGE SCALE GENOMIC DNA]</scope>
    <source>
        <strain evidence="2">RS</strain>
    </source>
</reference>
<dbReference type="AlphaFoldDB" id="A0A0E1S037"/>
<name>A0A0E1S037_COCIM</name>
<protein>
    <submittedName>
        <fullName evidence="1">Uncharacterized protein</fullName>
    </submittedName>
</protein>
<organism evidence="1 2">
    <name type="scientific">Coccidioides immitis (strain RS)</name>
    <name type="common">Valley fever fungus</name>
    <dbReference type="NCBI Taxonomy" id="246410"/>
    <lineage>
        <taxon>Eukaryota</taxon>
        <taxon>Fungi</taxon>
        <taxon>Dikarya</taxon>
        <taxon>Ascomycota</taxon>
        <taxon>Pezizomycotina</taxon>
        <taxon>Eurotiomycetes</taxon>
        <taxon>Eurotiomycetidae</taxon>
        <taxon>Onygenales</taxon>
        <taxon>Onygenaceae</taxon>
        <taxon>Coccidioides</taxon>
    </lineage>
</organism>
<evidence type="ECO:0000313" key="1">
    <source>
        <dbReference type="EMBL" id="EAS35580.1"/>
    </source>
</evidence>
<gene>
    <name evidence="1" type="ORF">CIMG_00934</name>
</gene>
<reference evidence="2" key="2">
    <citation type="journal article" date="2010" name="Genome Res.">
        <title>Population genomic sequencing of Coccidioides fungi reveals recent hybridization and transposon control.</title>
        <authorList>
            <person name="Neafsey D.E."/>
            <person name="Barker B.M."/>
            <person name="Sharpton T.J."/>
            <person name="Stajich J.E."/>
            <person name="Park D.J."/>
            <person name="Whiston E."/>
            <person name="Hung C.-Y."/>
            <person name="McMahan C."/>
            <person name="White J."/>
            <person name="Sykes S."/>
            <person name="Heiman D."/>
            <person name="Young S."/>
            <person name="Zeng Q."/>
            <person name="Abouelleil A."/>
            <person name="Aftuck L."/>
            <person name="Bessette D."/>
            <person name="Brown A."/>
            <person name="FitzGerald M."/>
            <person name="Lui A."/>
            <person name="Macdonald J.P."/>
            <person name="Priest M."/>
            <person name="Orbach M.J."/>
            <person name="Galgiani J.N."/>
            <person name="Kirkland T.N."/>
            <person name="Cole G.T."/>
            <person name="Birren B.W."/>
            <person name="Henn M.R."/>
            <person name="Taylor J.W."/>
            <person name="Rounsley S.D."/>
        </authorList>
    </citation>
    <scope>GENOME REANNOTATION</scope>
    <source>
        <strain evidence="2">RS</strain>
    </source>
</reference>
<dbReference type="RefSeq" id="XP_001247163.1">
    <property type="nucleotide sequence ID" value="XM_001247162.1"/>
</dbReference>
<proteinExistence type="predicted"/>
<dbReference type="VEuPathDB" id="FungiDB:CIMG_00934"/>
<dbReference type="Proteomes" id="UP000001261">
    <property type="component" value="Unassembled WGS sequence"/>
</dbReference>
<dbReference type="EMBL" id="GG704911">
    <property type="protein sequence ID" value="EAS35580.1"/>
    <property type="molecule type" value="Genomic_DNA"/>
</dbReference>
<accession>A0A0E1S037</accession>
<dbReference type="GeneID" id="4567237"/>
<dbReference type="KEGG" id="cim:CIMG_00934"/>
<dbReference type="InParanoid" id="A0A0E1S037"/>
<sequence>MVLKVDFNGNDLRSTSRGFIYDDIVSSDIIPKFHCDPADGGAAYPPHPTPLATALKFRFDPFSDVLLNNHRGGGIIGVRRQRTLAALNYSGTRVIAVDAMLCGRQYQRNILEE</sequence>
<keyword evidence="2" id="KW-1185">Reference proteome</keyword>